<dbReference type="EMBL" id="AP026866">
    <property type="protein sequence ID" value="BDS05546.1"/>
    <property type="molecule type" value="Genomic_DNA"/>
</dbReference>
<reference evidence="1" key="1">
    <citation type="submission" date="2024-07" db="EMBL/GenBank/DDBJ databases">
        <title>Complete genome sequence of Verrucomicrobiaceae bacterium NT6N.</title>
        <authorList>
            <person name="Huang C."/>
            <person name="Takami H."/>
            <person name="Hamasaki K."/>
        </authorList>
    </citation>
    <scope>NUCLEOTIDE SEQUENCE</scope>
    <source>
        <strain evidence="1">NT6N</strain>
    </source>
</reference>
<sequence>MKSWDCLSRPTIGTSAANLRFLTHVLLKNNTLQPLRTGGCFLLIGLIKKSPD</sequence>
<proteinExistence type="predicted"/>
<organism evidence="1">
    <name type="scientific">Oceaniferula spumae</name>
    <dbReference type="NCBI Taxonomy" id="2979115"/>
    <lineage>
        <taxon>Bacteria</taxon>
        <taxon>Pseudomonadati</taxon>
        <taxon>Verrucomicrobiota</taxon>
        <taxon>Verrucomicrobiia</taxon>
        <taxon>Verrucomicrobiales</taxon>
        <taxon>Verrucomicrobiaceae</taxon>
        <taxon>Oceaniferula</taxon>
    </lineage>
</organism>
<accession>A0AAT9FHV3</accession>
<dbReference type="AlphaFoldDB" id="A0AAT9FHV3"/>
<evidence type="ECO:0000313" key="1">
    <source>
        <dbReference type="EMBL" id="BDS05546.1"/>
    </source>
</evidence>
<name>A0AAT9FHV3_9BACT</name>
<protein>
    <submittedName>
        <fullName evidence="1">Uncharacterized protein</fullName>
    </submittedName>
</protein>
<gene>
    <name evidence="1" type="ORF">NT6N_05860</name>
</gene>
<dbReference type="KEGG" id="osu:NT6N_05860"/>